<dbReference type="SUPFAM" id="SSF52833">
    <property type="entry name" value="Thioredoxin-like"/>
    <property type="match status" value="1"/>
</dbReference>
<proteinExistence type="predicted"/>
<dbReference type="PANTHER" id="PTHR42852">
    <property type="entry name" value="THIOL:DISULFIDE INTERCHANGE PROTEIN DSBE"/>
    <property type="match status" value="1"/>
</dbReference>
<accession>A0A250IQK2</accession>
<dbReference type="KEGG" id="mbd:MEBOL_007031"/>
<gene>
    <name evidence="2" type="ORF">MEBOL_007031</name>
</gene>
<dbReference type="InterPro" id="IPR050553">
    <property type="entry name" value="Thioredoxin_ResA/DsbE_sf"/>
</dbReference>
<organism evidence="2 3">
    <name type="scientific">Melittangium boletus DSM 14713</name>
    <dbReference type="NCBI Taxonomy" id="1294270"/>
    <lineage>
        <taxon>Bacteria</taxon>
        <taxon>Pseudomonadati</taxon>
        <taxon>Myxococcota</taxon>
        <taxon>Myxococcia</taxon>
        <taxon>Myxococcales</taxon>
        <taxon>Cystobacterineae</taxon>
        <taxon>Archangiaceae</taxon>
        <taxon>Melittangium</taxon>
    </lineage>
</organism>
<dbReference type="EMBL" id="CP022163">
    <property type="protein sequence ID" value="ATB33533.1"/>
    <property type="molecule type" value="Genomic_DNA"/>
</dbReference>
<sequence length="175" mass="18705">MRRRGFRALVCAGVLTLAGCHRGPEVPRLTGTGSPYLRALWLPSVGPTPYDWRQLPGRVVLVSFFATWSFPSLAQLPTLEALQKERGAQGFQVVLVGLDLDGARTLAPFAEEYASLGIPVLVSDPALQQGQSAFGLIPALPASFLLDKEGQVAGAWQGMAGHAALSEAVQTLLRR</sequence>
<protein>
    <submittedName>
        <fullName evidence="2">Thioredoxin</fullName>
    </submittedName>
</protein>
<dbReference type="InterPro" id="IPR013766">
    <property type="entry name" value="Thioredoxin_domain"/>
</dbReference>
<dbReference type="InterPro" id="IPR036249">
    <property type="entry name" value="Thioredoxin-like_sf"/>
</dbReference>
<dbReference type="RefSeq" id="WP_095981551.1">
    <property type="nucleotide sequence ID" value="NZ_CP022163.1"/>
</dbReference>
<dbReference type="PANTHER" id="PTHR42852:SF17">
    <property type="entry name" value="THIOREDOXIN-LIKE PROTEIN HI_1115"/>
    <property type="match status" value="1"/>
</dbReference>
<dbReference type="OrthoDB" id="9813820at2"/>
<feature type="domain" description="Thioredoxin" evidence="1">
    <location>
        <begin position="28"/>
        <end position="174"/>
    </location>
</feature>
<reference evidence="2 3" key="1">
    <citation type="submission" date="2017-06" db="EMBL/GenBank/DDBJ databases">
        <authorList>
            <person name="Kim H.J."/>
            <person name="Triplett B.A."/>
        </authorList>
    </citation>
    <scope>NUCLEOTIDE SEQUENCE [LARGE SCALE GENOMIC DNA]</scope>
    <source>
        <strain evidence="2 3">DSM 14713</strain>
    </source>
</reference>
<name>A0A250IQK2_9BACT</name>
<dbReference type="PROSITE" id="PS51257">
    <property type="entry name" value="PROKAR_LIPOPROTEIN"/>
    <property type="match status" value="1"/>
</dbReference>
<evidence type="ECO:0000313" key="3">
    <source>
        <dbReference type="Proteomes" id="UP000217289"/>
    </source>
</evidence>
<keyword evidence="3" id="KW-1185">Reference proteome</keyword>
<evidence type="ECO:0000313" key="2">
    <source>
        <dbReference type="EMBL" id="ATB33533.1"/>
    </source>
</evidence>
<dbReference type="Gene3D" id="3.40.30.10">
    <property type="entry name" value="Glutaredoxin"/>
    <property type="match status" value="1"/>
</dbReference>
<dbReference type="AlphaFoldDB" id="A0A250IQK2"/>
<dbReference type="Pfam" id="PF08534">
    <property type="entry name" value="Redoxin"/>
    <property type="match status" value="1"/>
</dbReference>
<dbReference type="Proteomes" id="UP000217289">
    <property type="component" value="Chromosome"/>
</dbReference>
<dbReference type="PROSITE" id="PS51352">
    <property type="entry name" value="THIOREDOXIN_2"/>
    <property type="match status" value="1"/>
</dbReference>
<dbReference type="GO" id="GO:0016491">
    <property type="term" value="F:oxidoreductase activity"/>
    <property type="evidence" value="ECO:0007669"/>
    <property type="project" value="InterPro"/>
</dbReference>
<evidence type="ECO:0000259" key="1">
    <source>
        <dbReference type="PROSITE" id="PS51352"/>
    </source>
</evidence>
<dbReference type="CDD" id="cd02966">
    <property type="entry name" value="TlpA_like_family"/>
    <property type="match status" value="1"/>
</dbReference>
<dbReference type="InterPro" id="IPR013740">
    <property type="entry name" value="Redoxin"/>
</dbReference>